<feature type="region of interest" description="Disordered" evidence="1">
    <location>
        <begin position="183"/>
        <end position="204"/>
    </location>
</feature>
<reference evidence="2 3" key="1">
    <citation type="submission" date="2016-07" db="EMBL/GenBank/DDBJ databases">
        <title>Pervasive Adenine N6-methylation of Active Genes in Fungi.</title>
        <authorList>
            <consortium name="DOE Joint Genome Institute"/>
            <person name="Mondo S.J."/>
            <person name="Dannebaum R.O."/>
            <person name="Kuo R.C."/>
            <person name="Labutti K."/>
            <person name="Haridas S."/>
            <person name="Kuo A."/>
            <person name="Salamov A."/>
            <person name="Ahrendt S.R."/>
            <person name="Lipzen A."/>
            <person name="Sullivan W."/>
            <person name="Andreopoulos W.B."/>
            <person name="Clum A."/>
            <person name="Lindquist E."/>
            <person name="Daum C."/>
            <person name="Ramamoorthy G.K."/>
            <person name="Gryganskyi A."/>
            <person name="Culley D."/>
            <person name="Magnuson J.K."/>
            <person name="James T.Y."/>
            <person name="O'Malley M.A."/>
            <person name="Stajich J.E."/>
            <person name="Spatafora J.W."/>
            <person name="Visel A."/>
            <person name="Grigoriev I.V."/>
        </authorList>
    </citation>
    <scope>NUCLEOTIDE SEQUENCE [LARGE SCALE GENOMIC DNA]</scope>
    <source>
        <strain evidence="2 3">CBS 115471</strain>
    </source>
</reference>
<name>A0A1Y2A199_9PLEO</name>
<evidence type="ECO:0000313" key="2">
    <source>
        <dbReference type="EMBL" id="ORY16238.1"/>
    </source>
</evidence>
<proteinExistence type="predicted"/>
<comment type="caution">
    <text evidence="2">The sequence shown here is derived from an EMBL/GenBank/DDBJ whole genome shotgun (WGS) entry which is preliminary data.</text>
</comment>
<dbReference type="EMBL" id="MCFA01000019">
    <property type="protein sequence ID" value="ORY16238.1"/>
    <property type="molecule type" value="Genomic_DNA"/>
</dbReference>
<evidence type="ECO:0000256" key="1">
    <source>
        <dbReference type="SAM" id="MobiDB-lite"/>
    </source>
</evidence>
<evidence type="ECO:0000313" key="3">
    <source>
        <dbReference type="Proteomes" id="UP000193144"/>
    </source>
</evidence>
<organism evidence="2 3">
    <name type="scientific">Clohesyomyces aquaticus</name>
    <dbReference type="NCBI Taxonomy" id="1231657"/>
    <lineage>
        <taxon>Eukaryota</taxon>
        <taxon>Fungi</taxon>
        <taxon>Dikarya</taxon>
        <taxon>Ascomycota</taxon>
        <taxon>Pezizomycotina</taxon>
        <taxon>Dothideomycetes</taxon>
        <taxon>Pleosporomycetidae</taxon>
        <taxon>Pleosporales</taxon>
        <taxon>Lindgomycetaceae</taxon>
        <taxon>Clohesyomyces</taxon>
    </lineage>
</organism>
<keyword evidence="3" id="KW-1185">Reference proteome</keyword>
<accession>A0A1Y2A199</accession>
<gene>
    <name evidence="2" type="ORF">BCR34DRAFT_584454</name>
</gene>
<dbReference type="Proteomes" id="UP000193144">
    <property type="component" value="Unassembled WGS sequence"/>
</dbReference>
<dbReference type="AlphaFoldDB" id="A0A1Y2A199"/>
<protein>
    <submittedName>
        <fullName evidence="2">Uncharacterized protein</fullName>
    </submittedName>
</protein>
<sequence>MLTFHEDRAFSTHFFDKIIHWAHFWTQPAEALSPGLETDDDILTLRSLAVETIYVGTLAGSPARQFLAGHWVADNMETCPAVNEFFGPSTEFEQVPDEESHGEESPTQERWASLLRSRVPATSFSSVFSTRKNRRVEKRCSKLRDHEYYDGEGSTDIETLPAKTVARVATRVGMRAFKSSRTRFPKPGYGIGRHPCTRPPRAHPQTMYGVDRIRDAVIRPKAKGDIKALANLPDEYKTHNPKMPFTMKFVV</sequence>